<dbReference type="SUPFAM" id="SSF46565">
    <property type="entry name" value="Chaperone J-domain"/>
    <property type="match status" value="1"/>
</dbReference>
<feature type="chain" id="PRO_5046421526" description="J domain-containing protein" evidence="3">
    <location>
        <begin position="19"/>
        <end position="313"/>
    </location>
</feature>
<evidence type="ECO:0000313" key="6">
    <source>
        <dbReference type="Proteomes" id="UP001527925"/>
    </source>
</evidence>
<dbReference type="PRINTS" id="PR00625">
    <property type="entry name" value="JDOMAIN"/>
</dbReference>
<dbReference type="EMBL" id="JADGIZ020000011">
    <property type="protein sequence ID" value="KAL2917293.1"/>
    <property type="molecule type" value="Genomic_DNA"/>
</dbReference>
<protein>
    <recommendedName>
        <fullName evidence="4">J domain-containing protein</fullName>
    </recommendedName>
</protein>
<feature type="domain" description="J" evidence="4">
    <location>
        <begin position="69"/>
        <end position="135"/>
    </location>
</feature>
<keyword evidence="2" id="KW-0472">Membrane</keyword>
<keyword evidence="3" id="KW-0732">Signal</keyword>
<dbReference type="Pfam" id="PF00226">
    <property type="entry name" value="DnaJ"/>
    <property type="match status" value="1"/>
</dbReference>
<dbReference type="PANTHER" id="PTHR44360">
    <property type="entry name" value="DNAJ HOMOLOG SUBFAMILY B MEMBER 9"/>
    <property type="match status" value="1"/>
</dbReference>
<evidence type="ECO:0000313" key="5">
    <source>
        <dbReference type="EMBL" id="KAL2917293.1"/>
    </source>
</evidence>
<keyword evidence="1" id="KW-0143">Chaperone</keyword>
<organism evidence="5 6">
    <name type="scientific">Polyrhizophydium stewartii</name>
    <dbReference type="NCBI Taxonomy" id="2732419"/>
    <lineage>
        <taxon>Eukaryota</taxon>
        <taxon>Fungi</taxon>
        <taxon>Fungi incertae sedis</taxon>
        <taxon>Chytridiomycota</taxon>
        <taxon>Chytridiomycota incertae sedis</taxon>
        <taxon>Chytridiomycetes</taxon>
        <taxon>Rhizophydiales</taxon>
        <taxon>Rhizophydiales incertae sedis</taxon>
        <taxon>Polyrhizophydium</taxon>
    </lineage>
</organism>
<feature type="transmembrane region" description="Helical" evidence="2">
    <location>
        <begin position="12"/>
        <end position="31"/>
    </location>
</feature>
<dbReference type="PROSITE" id="PS50076">
    <property type="entry name" value="DNAJ_2"/>
    <property type="match status" value="1"/>
</dbReference>
<feature type="transmembrane region" description="Helical" evidence="2">
    <location>
        <begin position="158"/>
        <end position="176"/>
    </location>
</feature>
<feature type="signal peptide" evidence="3">
    <location>
        <begin position="1"/>
        <end position="18"/>
    </location>
</feature>
<keyword evidence="6" id="KW-1185">Reference proteome</keyword>
<keyword evidence="2" id="KW-0812">Transmembrane</keyword>
<name>A0ABR4NCP7_9FUNG</name>
<feature type="transmembrane region" description="Helical" evidence="2">
    <location>
        <begin position="43"/>
        <end position="61"/>
    </location>
</feature>
<reference evidence="5 6" key="1">
    <citation type="submission" date="2023-09" db="EMBL/GenBank/DDBJ databases">
        <title>Pangenome analysis of Batrachochytrium dendrobatidis and related Chytrids.</title>
        <authorList>
            <person name="Yacoub M.N."/>
            <person name="Stajich J.E."/>
            <person name="James T.Y."/>
        </authorList>
    </citation>
    <scope>NUCLEOTIDE SEQUENCE [LARGE SCALE GENOMIC DNA]</scope>
    <source>
        <strain evidence="5 6">JEL0888</strain>
    </source>
</reference>
<feature type="transmembrane region" description="Helical" evidence="2">
    <location>
        <begin position="183"/>
        <end position="201"/>
    </location>
</feature>
<evidence type="ECO:0000259" key="4">
    <source>
        <dbReference type="PROSITE" id="PS50076"/>
    </source>
</evidence>
<feature type="transmembrane region" description="Helical" evidence="2">
    <location>
        <begin position="221"/>
        <end position="242"/>
    </location>
</feature>
<dbReference type="Proteomes" id="UP001527925">
    <property type="component" value="Unassembled WGS sequence"/>
</dbReference>
<evidence type="ECO:0000256" key="2">
    <source>
        <dbReference type="SAM" id="Phobius"/>
    </source>
</evidence>
<keyword evidence="2" id="KW-1133">Transmembrane helix</keyword>
<accession>A0ABR4NCP7</accession>
<dbReference type="InterPro" id="IPR001623">
    <property type="entry name" value="DnaJ_domain"/>
</dbReference>
<dbReference type="PANTHER" id="PTHR44360:SF1">
    <property type="entry name" value="DNAJ HOMOLOG SUBFAMILY B MEMBER 9"/>
    <property type="match status" value="1"/>
</dbReference>
<dbReference type="SMART" id="SM00271">
    <property type="entry name" value="DnaJ"/>
    <property type="match status" value="1"/>
</dbReference>
<evidence type="ECO:0000256" key="1">
    <source>
        <dbReference type="ARBA" id="ARBA00023186"/>
    </source>
</evidence>
<dbReference type="InterPro" id="IPR036869">
    <property type="entry name" value="J_dom_sf"/>
</dbReference>
<sequence length="313" mass="34681">MQLLILDILLWNFIPSFATGVALNAVHWFLFAGNAPKRGEPLYALHYNRMFLALACAYVVYAESDLGPNLYSALDISPGPAFDSRKLRTQYLSMSLRFHPDKSTSPASEHMYMLVRQAYEVLSKPTLRAGYDRVGPDAIECARCSSEADYFRLATAGWLQYHGVTLGMLMLVTLFFNVSTGALGRFVVLMWFAVVEAWLLLSPVDPVPGILPSHTLWEKVTLLRATAMALGSLILHVSPILFGSHQTASPDQTHKLLADLDGLMNVQTSQIRSLAEDTHGPFASMPLGGIVMQDVDRSVLDPARHLRRFAESN</sequence>
<dbReference type="CDD" id="cd06257">
    <property type="entry name" value="DnaJ"/>
    <property type="match status" value="1"/>
</dbReference>
<gene>
    <name evidence="5" type="ORF">HK105_202957</name>
</gene>
<dbReference type="Gene3D" id="1.10.287.110">
    <property type="entry name" value="DnaJ domain"/>
    <property type="match status" value="1"/>
</dbReference>
<proteinExistence type="predicted"/>
<evidence type="ECO:0000256" key="3">
    <source>
        <dbReference type="SAM" id="SignalP"/>
    </source>
</evidence>
<dbReference type="InterPro" id="IPR051948">
    <property type="entry name" value="Hsp70_co-chaperone_J-domain"/>
</dbReference>
<comment type="caution">
    <text evidence="5">The sequence shown here is derived from an EMBL/GenBank/DDBJ whole genome shotgun (WGS) entry which is preliminary data.</text>
</comment>